<protein>
    <recommendedName>
        <fullName evidence="3">Lipoprotein</fullName>
    </recommendedName>
</protein>
<organism evidence="1 2">
    <name type="scientific">Candidatus Haliotispira prima</name>
    <dbReference type="NCBI Taxonomy" id="3034016"/>
    <lineage>
        <taxon>Bacteria</taxon>
        <taxon>Pseudomonadati</taxon>
        <taxon>Spirochaetota</taxon>
        <taxon>Spirochaetia</taxon>
        <taxon>Spirochaetales</taxon>
        <taxon>Spirochaetaceae</taxon>
        <taxon>Candidatus Haliotispira</taxon>
    </lineage>
</organism>
<dbReference type="RefSeq" id="WP_326926474.1">
    <property type="nucleotide sequence ID" value="NZ_CP123443.1"/>
</dbReference>
<reference evidence="1 2" key="1">
    <citation type="submission" date="2023-04" db="EMBL/GenBank/DDBJ databases">
        <title>Spirochaete genome identified in red abalone sample constitutes a novel genus.</title>
        <authorList>
            <person name="Sharma S.P."/>
            <person name="Purcell C.M."/>
            <person name="Hyde J.R."/>
            <person name="Severin A.J."/>
        </authorList>
    </citation>
    <scope>NUCLEOTIDE SEQUENCE [LARGE SCALE GENOMIC DNA]</scope>
    <source>
        <strain evidence="1 2">SP-2023</strain>
    </source>
</reference>
<name>A0ABY8ME91_9SPIO</name>
<dbReference type="Proteomes" id="UP001228690">
    <property type="component" value="Chromosome"/>
</dbReference>
<accession>A0ABY8ME91</accession>
<sequence>MLSVLGLSLPACAPISDSKDPEPNPDISFSVTAVASSVQFEVTGVPAVTDMGAVIRLAAEAAPTKTEAQASKGYVSLSIEAGSTRKFSISQHYGSDFTDGGFTLADVLTPNTKYKLYLYIPSAIDPGQTEIKGGTIKGDTVEISFTTASLPPAGDAVWSEKFASKESVASLNEYHFMENQTGVFVAYFESPYIPFLHELSIDNVDGSSTAVGRYSGSSMTATPRSNFYFNYELIAGYPSTATSHTFYMIAADNGTSILRDLLKNSNTPDSGPSYIITIPISRY</sequence>
<proteinExistence type="predicted"/>
<evidence type="ECO:0000313" key="1">
    <source>
        <dbReference type="EMBL" id="WGK68301.1"/>
    </source>
</evidence>
<evidence type="ECO:0008006" key="3">
    <source>
        <dbReference type="Google" id="ProtNLM"/>
    </source>
</evidence>
<evidence type="ECO:0000313" key="2">
    <source>
        <dbReference type="Proteomes" id="UP001228690"/>
    </source>
</evidence>
<gene>
    <name evidence="1" type="ORF">P0082_07375</name>
</gene>
<keyword evidence="2" id="KW-1185">Reference proteome</keyword>
<dbReference type="EMBL" id="CP123443">
    <property type="protein sequence ID" value="WGK68301.1"/>
    <property type="molecule type" value="Genomic_DNA"/>
</dbReference>